<keyword evidence="2" id="KW-1185">Reference proteome</keyword>
<reference evidence="1 2" key="1">
    <citation type="submission" date="2019-07" db="EMBL/GenBank/DDBJ databases">
        <authorList>
            <person name="Hibberd C M."/>
            <person name="Gehrig L. J."/>
            <person name="Chang H.-W."/>
            <person name="Venkatesh S."/>
        </authorList>
    </citation>
    <scope>NUCLEOTIDE SEQUENCE [LARGE SCALE GENOMIC DNA]</scope>
    <source>
        <strain evidence="1">Ruminococcus_torques_SSTS_Bg7063</strain>
    </source>
</reference>
<dbReference type="Proteomes" id="UP000363661">
    <property type="component" value="Unassembled WGS sequence"/>
</dbReference>
<name>A0A564UJ89_9FIRM</name>
<dbReference type="PIRSF" id="PIRSF011570">
    <property type="entry name" value="SpoVAD"/>
    <property type="match status" value="1"/>
</dbReference>
<dbReference type="AlphaFoldDB" id="A0A564UJ89"/>
<dbReference type="SUPFAM" id="SSF53901">
    <property type="entry name" value="Thiolase-like"/>
    <property type="match status" value="1"/>
</dbReference>
<dbReference type="InterPro" id="IPR016039">
    <property type="entry name" value="Thiolase-like"/>
</dbReference>
<protein>
    <submittedName>
        <fullName evidence="1">Stage V sporulation protein AD</fullName>
    </submittedName>
</protein>
<organism evidence="1 2">
    <name type="scientific">[Ruminococcus] torques</name>
    <dbReference type="NCBI Taxonomy" id="33039"/>
    <lineage>
        <taxon>Bacteria</taxon>
        <taxon>Bacillati</taxon>
        <taxon>Bacillota</taxon>
        <taxon>Clostridia</taxon>
        <taxon>Lachnospirales</taxon>
        <taxon>Lachnospiraceae</taxon>
        <taxon>Mediterraneibacter</taxon>
    </lineage>
</organism>
<proteinExistence type="predicted"/>
<dbReference type="EMBL" id="CABHNA010000088">
    <property type="protein sequence ID" value="VUX19643.1"/>
    <property type="molecule type" value="Genomic_DNA"/>
</dbReference>
<evidence type="ECO:0000313" key="2">
    <source>
        <dbReference type="Proteomes" id="UP000363661"/>
    </source>
</evidence>
<dbReference type="Gene3D" id="3.40.47.40">
    <property type="entry name" value="Stage V sporulation protein AD"/>
    <property type="match status" value="1"/>
</dbReference>
<gene>
    <name evidence="1" type="primary">spoVAD</name>
    <name evidence="1" type="ORF">RTSSTS7063_02551</name>
</gene>
<sequence>MNDTGNKNRAVESECGPFHLSQLRGAQSIVFTKAPYLLSAASVAGSKEAQGPLGKCFDLTNEDDLFGAETWEEAESNMQKEACVLALGKSHVDPKSVRYLFGGDLLRQGIATSMGVEDLQIPIFGLYGACSTSGEALALAAMSVAAGYGDYMLAVTSSHFGSAEKEFRFPLGYANQRPLSAHWTVTASGAFLVGSHLNKIHSDKQHQRKSQFRHIRIAGVTIGKIVDFGLKDSQNMGACMAPAATDTIYRNFQDLGRTQEDYDQIITGDLGYIGQSILFDLMKSRGYDIRKKHMDCGMTIFDQETQDTHAGGSGCGCAASTLASYILPKIENGEWKKILFVPTGALMSTVSFNEGASVPGIAHAIMIEHC</sequence>
<dbReference type="Pfam" id="PF07451">
    <property type="entry name" value="SpoVAD"/>
    <property type="match status" value="1"/>
</dbReference>
<accession>A0A564UJ89</accession>
<dbReference type="GO" id="GO:0016746">
    <property type="term" value="F:acyltransferase activity"/>
    <property type="evidence" value="ECO:0007669"/>
    <property type="project" value="InterPro"/>
</dbReference>
<evidence type="ECO:0000313" key="1">
    <source>
        <dbReference type="EMBL" id="VUX19643.1"/>
    </source>
</evidence>
<dbReference type="NCBIfam" id="NF006160">
    <property type="entry name" value="PRK08304.1"/>
    <property type="match status" value="1"/>
</dbReference>
<dbReference type="InterPro" id="IPR038369">
    <property type="entry name" value="SpoVAD_sf"/>
</dbReference>
<dbReference type="InterPro" id="IPR010894">
    <property type="entry name" value="SpoVAD"/>
</dbReference>